<proteinExistence type="predicted"/>
<dbReference type="InterPro" id="IPR000524">
    <property type="entry name" value="Tscrpt_reg_HTH_GntR"/>
</dbReference>
<dbReference type="InterPro" id="IPR036390">
    <property type="entry name" value="WH_DNA-bd_sf"/>
</dbReference>
<evidence type="ECO:0000256" key="4">
    <source>
        <dbReference type="ARBA" id="ARBA00023163"/>
    </source>
</evidence>
<accession>A0A0R2IKJ5</accession>
<dbReference type="PANTHER" id="PTHR44846">
    <property type="entry name" value="MANNOSYL-D-GLYCERATE TRANSPORT/METABOLISM SYSTEM REPRESSOR MNGR-RELATED"/>
    <property type="match status" value="1"/>
</dbReference>
<dbReference type="PROSITE" id="PS50949">
    <property type="entry name" value="HTH_GNTR"/>
    <property type="match status" value="1"/>
</dbReference>
<dbReference type="Pfam" id="PF07702">
    <property type="entry name" value="UTRA"/>
    <property type="match status" value="1"/>
</dbReference>
<dbReference type="OrthoDB" id="9815017at2"/>
<evidence type="ECO:0000256" key="1">
    <source>
        <dbReference type="ARBA" id="ARBA00022491"/>
    </source>
</evidence>
<dbReference type="Proteomes" id="UP000051568">
    <property type="component" value="Unassembled WGS sequence"/>
</dbReference>
<keyword evidence="2" id="KW-0805">Transcription regulation</keyword>
<dbReference type="SUPFAM" id="SSF64288">
    <property type="entry name" value="Chorismate lyase-like"/>
    <property type="match status" value="1"/>
</dbReference>
<evidence type="ECO:0000313" key="6">
    <source>
        <dbReference type="EMBL" id="KRN65567.1"/>
    </source>
</evidence>
<name>A0A0R2IKJ5_9LACO</name>
<dbReference type="Pfam" id="PF00392">
    <property type="entry name" value="GntR"/>
    <property type="match status" value="1"/>
</dbReference>
<dbReference type="PANTHER" id="PTHR44846:SF4">
    <property type="entry name" value="HTH GNTR-TYPE DOMAIN-CONTAINING PROTEIN"/>
    <property type="match status" value="1"/>
</dbReference>
<keyword evidence="1" id="KW-0678">Repressor</keyword>
<dbReference type="InterPro" id="IPR050679">
    <property type="entry name" value="Bact_HTH_transcr_reg"/>
</dbReference>
<dbReference type="InterPro" id="IPR028978">
    <property type="entry name" value="Chorismate_lyase_/UTRA_dom_sf"/>
</dbReference>
<dbReference type="SMART" id="SM00345">
    <property type="entry name" value="HTH_GNTR"/>
    <property type="match status" value="1"/>
</dbReference>
<protein>
    <recommendedName>
        <fullName evidence="5">HTH gntR-type domain-containing protein</fullName>
    </recommendedName>
</protein>
<dbReference type="Gene3D" id="1.10.10.10">
    <property type="entry name" value="Winged helix-like DNA-binding domain superfamily/Winged helix DNA-binding domain"/>
    <property type="match status" value="1"/>
</dbReference>
<dbReference type="AlphaFoldDB" id="A0A0R2IKJ5"/>
<evidence type="ECO:0000313" key="7">
    <source>
        <dbReference type="Proteomes" id="UP000051568"/>
    </source>
</evidence>
<reference evidence="6 7" key="1">
    <citation type="journal article" date="2015" name="Genome Announc.">
        <title>Expanding the biotechnology potential of lactobacilli through comparative genomics of 213 strains and associated genera.</title>
        <authorList>
            <person name="Sun Z."/>
            <person name="Harris H.M."/>
            <person name="McCann A."/>
            <person name="Guo C."/>
            <person name="Argimon S."/>
            <person name="Zhang W."/>
            <person name="Yang X."/>
            <person name="Jeffery I.B."/>
            <person name="Cooney J.C."/>
            <person name="Kagawa T.F."/>
            <person name="Liu W."/>
            <person name="Song Y."/>
            <person name="Salvetti E."/>
            <person name="Wrobel A."/>
            <person name="Rasinkangas P."/>
            <person name="Parkhill J."/>
            <person name="Rea M.C."/>
            <person name="O'Sullivan O."/>
            <person name="Ritari J."/>
            <person name="Douillard F.P."/>
            <person name="Paul Ross R."/>
            <person name="Yang R."/>
            <person name="Briner A.E."/>
            <person name="Felis G.E."/>
            <person name="de Vos W.M."/>
            <person name="Barrangou R."/>
            <person name="Klaenhammer T.R."/>
            <person name="Caufield P.W."/>
            <person name="Cui Y."/>
            <person name="Zhang H."/>
            <person name="O'Toole P.W."/>
        </authorList>
    </citation>
    <scope>NUCLEOTIDE SEQUENCE [LARGE SCALE GENOMIC DNA]</scope>
    <source>
        <strain evidence="6 7">DSM 17757</strain>
    </source>
</reference>
<dbReference type="PRINTS" id="PR00035">
    <property type="entry name" value="HTHGNTR"/>
</dbReference>
<dbReference type="EMBL" id="JQBR01000008">
    <property type="protein sequence ID" value="KRN65567.1"/>
    <property type="molecule type" value="Genomic_DNA"/>
</dbReference>
<gene>
    <name evidence="6" type="ORF">IV80_GL001849</name>
</gene>
<dbReference type="InterPro" id="IPR036388">
    <property type="entry name" value="WH-like_DNA-bd_sf"/>
</dbReference>
<organism evidence="6 7">
    <name type="scientific">Pediococcus cellicola</name>
    <dbReference type="NCBI Taxonomy" id="319652"/>
    <lineage>
        <taxon>Bacteria</taxon>
        <taxon>Bacillati</taxon>
        <taxon>Bacillota</taxon>
        <taxon>Bacilli</taxon>
        <taxon>Lactobacillales</taxon>
        <taxon>Lactobacillaceae</taxon>
        <taxon>Pediococcus</taxon>
    </lineage>
</organism>
<evidence type="ECO:0000259" key="5">
    <source>
        <dbReference type="PROSITE" id="PS50949"/>
    </source>
</evidence>
<evidence type="ECO:0000256" key="2">
    <source>
        <dbReference type="ARBA" id="ARBA00023015"/>
    </source>
</evidence>
<keyword evidence="7" id="KW-1185">Reference proteome</keyword>
<dbReference type="PATRIC" id="fig|319652.3.peg.1878"/>
<keyword evidence="4" id="KW-0804">Transcription</keyword>
<dbReference type="FunFam" id="3.40.1410.10:FF:000008">
    <property type="entry name" value="Transcriptional regulator, GntR family"/>
    <property type="match status" value="1"/>
</dbReference>
<dbReference type="GO" id="GO:0003677">
    <property type="term" value="F:DNA binding"/>
    <property type="evidence" value="ECO:0007669"/>
    <property type="project" value="UniProtKB-KW"/>
</dbReference>
<feature type="domain" description="HTH gntR-type" evidence="5">
    <location>
        <begin position="1"/>
        <end position="69"/>
    </location>
</feature>
<dbReference type="Gene3D" id="3.40.1410.10">
    <property type="entry name" value="Chorismate lyase-like"/>
    <property type="match status" value="1"/>
</dbReference>
<dbReference type="GO" id="GO:0003700">
    <property type="term" value="F:DNA-binding transcription factor activity"/>
    <property type="evidence" value="ECO:0007669"/>
    <property type="project" value="InterPro"/>
</dbReference>
<sequence length="238" mass="27108">MYKYQEISENIRKKIVQGNFKAGEVLPDQNQLAEEFNTTRITIRKAIQALIIEGIVYTKRGAGTFVRKDYLQNLDDMGNSFDKPLGTTHTHPNKKIESKVLKLDARLPNPEEQQRLMITATEPVYVIERVRYIDGKVYSFEHTIMPTAIAEITETVLKHSVYHYLTKECGVTISGSHRIVRADKATSKDVQALGVKKDDPVLVIKQVSYLEDGKPFEFSESRFPYQTSQVVADVDLNN</sequence>
<comment type="caution">
    <text evidence="6">The sequence shown here is derived from an EMBL/GenBank/DDBJ whole genome shotgun (WGS) entry which is preliminary data.</text>
</comment>
<dbReference type="InterPro" id="IPR011663">
    <property type="entry name" value="UTRA"/>
</dbReference>
<dbReference type="STRING" id="319652.IV80_GL001849"/>
<dbReference type="RefSeq" id="WP_057751784.1">
    <property type="nucleotide sequence ID" value="NZ_BJVH01000008.1"/>
</dbReference>
<dbReference type="SUPFAM" id="SSF46785">
    <property type="entry name" value="Winged helix' DNA-binding domain"/>
    <property type="match status" value="1"/>
</dbReference>
<dbReference type="GO" id="GO:0045892">
    <property type="term" value="P:negative regulation of DNA-templated transcription"/>
    <property type="evidence" value="ECO:0007669"/>
    <property type="project" value="TreeGrafter"/>
</dbReference>
<dbReference type="CDD" id="cd07377">
    <property type="entry name" value="WHTH_GntR"/>
    <property type="match status" value="1"/>
</dbReference>
<dbReference type="SMART" id="SM00866">
    <property type="entry name" value="UTRA"/>
    <property type="match status" value="1"/>
</dbReference>
<keyword evidence="3" id="KW-0238">DNA-binding</keyword>
<evidence type="ECO:0000256" key="3">
    <source>
        <dbReference type="ARBA" id="ARBA00023125"/>
    </source>
</evidence>